<name>A0ABW4NUH5_9PAST</name>
<organism evidence="2 3">
    <name type="scientific">Pasteurella oralis</name>
    <dbReference type="NCBI Taxonomy" id="1071947"/>
    <lineage>
        <taxon>Bacteria</taxon>
        <taxon>Pseudomonadati</taxon>
        <taxon>Pseudomonadota</taxon>
        <taxon>Gammaproteobacteria</taxon>
        <taxon>Pasteurellales</taxon>
        <taxon>Pasteurellaceae</taxon>
        <taxon>Pasteurella</taxon>
    </lineage>
</organism>
<evidence type="ECO:0000259" key="1">
    <source>
        <dbReference type="Pfam" id="PF13333"/>
    </source>
</evidence>
<evidence type="ECO:0000313" key="2">
    <source>
        <dbReference type="EMBL" id="MFD1805904.1"/>
    </source>
</evidence>
<dbReference type="Proteomes" id="UP001597420">
    <property type="component" value="Unassembled WGS sequence"/>
</dbReference>
<dbReference type="Pfam" id="PF13333">
    <property type="entry name" value="rve_2"/>
    <property type="match status" value="1"/>
</dbReference>
<dbReference type="RefSeq" id="WP_379097302.1">
    <property type="nucleotide sequence ID" value="NZ_JBHUFP010000005.1"/>
</dbReference>
<dbReference type="EMBL" id="JBHUFP010000005">
    <property type="protein sequence ID" value="MFD1805904.1"/>
    <property type="molecule type" value="Genomic_DNA"/>
</dbReference>
<feature type="domain" description="Integrase catalytic" evidence="1">
    <location>
        <begin position="6"/>
        <end position="31"/>
    </location>
</feature>
<comment type="caution">
    <text evidence="2">The sequence shown here is derived from an EMBL/GenBank/DDBJ whole genome shotgun (WGS) entry which is preliminary data.</text>
</comment>
<accession>A0ABW4NUH5</accession>
<reference evidence="3" key="1">
    <citation type="journal article" date="2019" name="Int. J. Syst. Evol. Microbiol.">
        <title>The Global Catalogue of Microorganisms (GCM) 10K type strain sequencing project: providing services to taxonomists for standard genome sequencing and annotation.</title>
        <authorList>
            <consortium name="The Broad Institute Genomics Platform"/>
            <consortium name="The Broad Institute Genome Sequencing Center for Infectious Disease"/>
            <person name="Wu L."/>
            <person name="Ma J."/>
        </authorList>
    </citation>
    <scope>NUCLEOTIDE SEQUENCE [LARGE SCALE GENOMIC DNA]</scope>
    <source>
        <strain evidence="3">CCM 7950</strain>
    </source>
</reference>
<keyword evidence="3" id="KW-1185">Reference proteome</keyword>
<protein>
    <submittedName>
        <fullName evidence="2">IS3 family transposase</fullName>
    </submittedName>
</protein>
<dbReference type="InterPro" id="IPR001584">
    <property type="entry name" value="Integrase_cat-core"/>
</dbReference>
<proteinExistence type="predicted"/>
<sequence length="49" mass="5888">MANQYDYIRYYNEERVQLKGLGPRKYRKQSLKYNSLIFLAADQISQSLL</sequence>
<evidence type="ECO:0000313" key="3">
    <source>
        <dbReference type="Proteomes" id="UP001597420"/>
    </source>
</evidence>
<gene>
    <name evidence="2" type="ORF">ACFSAV_05865</name>
</gene>